<gene>
    <name evidence="2" type="ORF">PCASD_18396</name>
</gene>
<dbReference type="GO" id="GO:0003676">
    <property type="term" value="F:nucleic acid binding"/>
    <property type="evidence" value="ECO:0007669"/>
    <property type="project" value="InterPro"/>
</dbReference>
<dbReference type="InterPro" id="IPR036875">
    <property type="entry name" value="Znf_CCHC_sf"/>
</dbReference>
<evidence type="ECO:0000256" key="1">
    <source>
        <dbReference type="ARBA" id="ARBA00022664"/>
    </source>
</evidence>
<dbReference type="Proteomes" id="UP000235392">
    <property type="component" value="Unassembled WGS sequence"/>
</dbReference>
<keyword evidence="1" id="KW-0507">mRNA processing</keyword>
<dbReference type="GO" id="GO:0008270">
    <property type="term" value="F:zinc ion binding"/>
    <property type="evidence" value="ECO:0007669"/>
    <property type="project" value="InterPro"/>
</dbReference>
<dbReference type="EMBL" id="PGCI01000683">
    <property type="protein sequence ID" value="PLW21604.1"/>
    <property type="molecule type" value="Genomic_DNA"/>
</dbReference>
<evidence type="ECO:0000313" key="3">
    <source>
        <dbReference type="Proteomes" id="UP000235392"/>
    </source>
</evidence>
<proteinExistence type="predicted"/>
<evidence type="ECO:0008006" key="4">
    <source>
        <dbReference type="Google" id="ProtNLM"/>
    </source>
</evidence>
<dbReference type="SUPFAM" id="SSF57756">
    <property type="entry name" value="Retrovirus zinc finger-like domains"/>
    <property type="match status" value="1"/>
</dbReference>
<evidence type="ECO:0000313" key="2">
    <source>
        <dbReference type="EMBL" id="PLW21604.1"/>
    </source>
</evidence>
<name>A0A2N5T7Y5_9BASI</name>
<accession>A0A2N5T7Y5</accession>
<sequence length="177" mass="20087">MAEISQLKITANKLGGLFLQNSFLAPASVDPKTFEFSVDQHLENLKNPSFSNVATIIQGASSKTKNKMGIQDHQPMDLDAINATQSVHTRYEPPQRRSNPNLTQQKPGLSVDKATRFRRVGLNNALKERYGANCHYCKQDGHWYNNCKQFWEDVKDRIIDVPPRDFDAPQSNYLPPN</sequence>
<dbReference type="GO" id="GO:0006397">
    <property type="term" value="P:mRNA processing"/>
    <property type="evidence" value="ECO:0007669"/>
    <property type="project" value="UniProtKB-KW"/>
</dbReference>
<reference evidence="2 3" key="1">
    <citation type="submission" date="2017-11" db="EMBL/GenBank/DDBJ databases">
        <title>De novo assembly and phasing of dikaryotic genomes from two isolates of Puccinia coronata f. sp. avenae, the causal agent of oat crown rust.</title>
        <authorList>
            <person name="Miller M.E."/>
            <person name="Zhang Y."/>
            <person name="Omidvar V."/>
            <person name="Sperschneider J."/>
            <person name="Schwessinger B."/>
            <person name="Raley C."/>
            <person name="Palmer J.M."/>
            <person name="Garnica D."/>
            <person name="Upadhyaya N."/>
            <person name="Rathjen J."/>
            <person name="Taylor J.M."/>
            <person name="Park R.F."/>
            <person name="Dodds P.N."/>
            <person name="Hirsch C.D."/>
            <person name="Kianian S.F."/>
            <person name="Figueroa M."/>
        </authorList>
    </citation>
    <scope>NUCLEOTIDE SEQUENCE [LARGE SCALE GENOMIC DNA]</scope>
    <source>
        <strain evidence="2">12SD80</strain>
    </source>
</reference>
<protein>
    <recommendedName>
        <fullName evidence="4">CCHC-type domain-containing protein</fullName>
    </recommendedName>
</protein>
<dbReference type="AlphaFoldDB" id="A0A2N5T7Y5"/>
<comment type="caution">
    <text evidence="2">The sequence shown here is derived from an EMBL/GenBank/DDBJ whole genome shotgun (WGS) entry which is preliminary data.</text>
</comment>
<organism evidence="2 3">
    <name type="scientific">Puccinia coronata f. sp. avenae</name>
    <dbReference type="NCBI Taxonomy" id="200324"/>
    <lineage>
        <taxon>Eukaryota</taxon>
        <taxon>Fungi</taxon>
        <taxon>Dikarya</taxon>
        <taxon>Basidiomycota</taxon>
        <taxon>Pucciniomycotina</taxon>
        <taxon>Pucciniomycetes</taxon>
        <taxon>Pucciniales</taxon>
        <taxon>Pucciniaceae</taxon>
        <taxon>Puccinia</taxon>
    </lineage>
</organism>